<dbReference type="GO" id="GO:0004722">
    <property type="term" value="F:protein serine/threonine phosphatase activity"/>
    <property type="evidence" value="ECO:0007669"/>
    <property type="project" value="UniProtKB-EC"/>
</dbReference>
<evidence type="ECO:0000256" key="1">
    <source>
        <dbReference type="ARBA" id="ARBA00022801"/>
    </source>
</evidence>
<evidence type="ECO:0000256" key="2">
    <source>
        <dbReference type="SAM" id="Phobius"/>
    </source>
</evidence>
<dbReference type="EMBL" id="JAVRFD010000010">
    <property type="protein sequence ID" value="MDT0545401.1"/>
    <property type="molecule type" value="Genomic_DNA"/>
</dbReference>
<dbReference type="SMART" id="SM00331">
    <property type="entry name" value="PP2C_SIG"/>
    <property type="match status" value="1"/>
</dbReference>
<feature type="domain" description="PPM-type phosphatase" evidence="3">
    <location>
        <begin position="138"/>
        <end position="380"/>
    </location>
</feature>
<evidence type="ECO:0000313" key="5">
    <source>
        <dbReference type="Proteomes" id="UP001180754"/>
    </source>
</evidence>
<keyword evidence="5" id="KW-1185">Reference proteome</keyword>
<dbReference type="PANTHER" id="PTHR43156">
    <property type="entry name" value="STAGE II SPORULATION PROTEIN E-RELATED"/>
    <property type="match status" value="1"/>
</dbReference>
<feature type="transmembrane region" description="Helical" evidence="2">
    <location>
        <begin position="12"/>
        <end position="32"/>
    </location>
</feature>
<protein>
    <submittedName>
        <fullName evidence="4">PP2C family protein-serine/threonine phosphatase</fullName>
        <ecNumber evidence="4">3.1.3.16</ecNumber>
    </submittedName>
</protein>
<dbReference type="InterPro" id="IPR001932">
    <property type="entry name" value="PPM-type_phosphatase-like_dom"/>
</dbReference>
<accession>A0ABU2XHL6</accession>
<feature type="transmembrane region" description="Helical" evidence="2">
    <location>
        <begin position="44"/>
        <end position="71"/>
    </location>
</feature>
<sequence>MPWRERIRAHSSRIFPLLLVYLALVVLIDSITPRSFRLDIFAGLAPLIAAAVCTYGQTLVLGLLDLAVMIVTHGVIPDTMVTINRVASILGNIIMVGASIAVARLLRDREELLTQVRATGEAAQRALLRELPLHSGDVVVDGFYVSSQRGALVGGDIYEVVDTPYGPRVLIGDVQGKGLRTLGAGAAVLTAFREAAYHVRSLSGGVAAMEVGLRRYNSAHERERNGTEEERFVTALVFGIELPDPAPAPDAPAHTPDPVDDVRLVLIDCGHVQPYLLHADGTVRELDSEEPGLPLGLGDLTGTPRPVQRIPIQPDTRVFACTDGVTEARCSAGDFYPLADRLSGWASLPTPELLERLRKDLDVHTKGRFQDDAAVIVLEHAPVPPG</sequence>
<dbReference type="PANTHER" id="PTHR43156:SF2">
    <property type="entry name" value="STAGE II SPORULATION PROTEIN E"/>
    <property type="match status" value="1"/>
</dbReference>
<dbReference type="InterPro" id="IPR052016">
    <property type="entry name" value="Bact_Sigma-Reg"/>
</dbReference>
<evidence type="ECO:0000313" key="4">
    <source>
        <dbReference type="EMBL" id="MDT0545401.1"/>
    </source>
</evidence>
<proteinExistence type="predicted"/>
<keyword evidence="2" id="KW-1133">Transmembrane helix</keyword>
<evidence type="ECO:0000259" key="3">
    <source>
        <dbReference type="SMART" id="SM00331"/>
    </source>
</evidence>
<organism evidence="4 5">
    <name type="scientific">Streptomyces lonegramiae</name>
    <dbReference type="NCBI Taxonomy" id="3075524"/>
    <lineage>
        <taxon>Bacteria</taxon>
        <taxon>Bacillati</taxon>
        <taxon>Actinomycetota</taxon>
        <taxon>Actinomycetes</taxon>
        <taxon>Kitasatosporales</taxon>
        <taxon>Streptomycetaceae</taxon>
        <taxon>Streptomyces</taxon>
    </lineage>
</organism>
<keyword evidence="1 4" id="KW-0378">Hydrolase</keyword>
<reference evidence="4" key="1">
    <citation type="submission" date="2024-05" db="EMBL/GenBank/DDBJ databases">
        <title>30 novel species of actinomycetes from the DSMZ collection.</title>
        <authorList>
            <person name="Nouioui I."/>
        </authorList>
    </citation>
    <scope>NUCLEOTIDE SEQUENCE</scope>
    <source>
        <strain evidence="4">DSM 41529</strain>
    </source>
</reference>
<keyword evidence="2" id="KW-0472">Membrane</keyword>
<dbReference type="Gene3D" id="3.60.40.10">
    <property type="entry name" value="PPM-type phosphatase domain"/>
    <property type="match status" value="1"/>
</dbReference>
<dbReference type="RefSeq" id="WP_311725878.1">
    <property type="nucleotide sequence ID" value="NZ_JAVRFD010000010.1"/>
</dbReference>
<gene>
    <name evidence="4" type="ORF">RND15_22195</name>
</gene>
<comment type="caution">
    <text evidence="4">The sequence shown here is derived from an EMBL/GenBank/DDBJ whole genome shotgun (WGS) entry which is preliminary data.</text>
</comment>
<dbReference type="EC" id="3.1.3.16" evidence="4"/>
<dbReference type="Pfam" id="PF07228">
    <property type="entry name" value="SpoIIE"/>
    <property type="match status" value="1"/>
</dbReference>
<keyword evidence="2" id="KW-0812">Transmembrane</keyword>
<name>A0ABU2XHL6_9ACTN</name>
<dbReference type="Proteomes" id="UP001180754">
    <property type="component" value="Unassembled WGS sequence"/>
</dbReference>
<dbReference type="InterPro" id="IPR036457">
    <property type="entry name" value="PPM-type-like_dom_sf"/>
</dbReference>
<feature type="transmembrane region" description="Helical" evidence="2">
    <location>
        <begin position="83"/>
        <end position="106"/>
    </location>
</feature>